<dbReference type="Proteomes" id="UP000068243">
    <property type="component" value="Unassembled WGS sequence"/>
</dbReference>
<feature type="domain" description="AAA+ ATPase" evidence="1">
    <location>
        <begin position="417"/>
        <end position="539"/>
    </location>
</feature>
<proteinExistence type="predicted"/>
<organism evidence="2 3">
    <name type="scientific">Aspergillus niger</name>
    <dbReference type="NCBI Taxonomy" id="5061"/>
    <lineage>
        <taxon>Eukaryota</taxon>
        <taxon>Fungi</taxon>
        <taxon>Dikarya</taxon>
        <taxon>Ascomycota</taxon>
        <taxon>Pezizomycotina</taxon>
        <taxon>Eurotiomycetes</taxon>
        <taxon>Eurotiomycetidae</taxon>
        <taxon>Eurotiales</taxon>
        <taxon>Aspergillaceae</taxon>
        <taxon>Aspergillus</taxon>
        <taxon>Aspergillus subgen. Circumdati</taxon>
    </lineage>
</organism>
<dbReference type="SMART" id="SM00382">
    <property type="entry name" value="AAA"/>
    <property type="match status" value="1"/>
</dbReference>
<dbReference type="InterPro" id="IPR003959">
    <property type="entry name" value="ATPase_AAA_core"/>
</dbReference>
<evidence type="ECO:0000259" key="1">
    <source>
        <dbReference type="SMART" id="SM00382"/>
    </source>
</evidence>
<dbReference type="InterPro" id="IPR054289">
    <property type="entry name" value="DUF7025"/>
</dbReference>
<dbReference type="PANTHER" id="PTHR46411:SF3">
    <property type="entry name" value="AAA+ ATPASE DOMAIN-CONTAINING PROTEIN"/>
    <property type="match status" value="1"/>
</dbReference>
<dbReference type="GO" id="GO:0016887">
    <property type="term" value="F:ATP hydrolysis activity"/>
    <property type="evidence" value="ECO:0007669"/>
    <property type="project" value="InterPro"/>
</dbReference>
<dbReference type="OMA" id="SDGNWTW"/>
<dbReference type="PaxDb" id="5061-CADANGAP00008574"/>
<dbReference type="Gene3D" id="3.40.50.300">
    <property type="entry name" value="P-loop containing nucleotide triphosphate hydrolases"/>
    <property type="match status" value="1"/>
</dbReference>
<dbReference type="VEuPathDB" id="FungiDB:ATCC64974_90050"/>
<dbReference type="Pfam" id="PF22942">
    <property type="entry name" value="DUF7025"/>
    <property type="match status" value="1"/>
</dbReference>
<dbReference type="SUPFAM" id="SSF52540">
    <property type="entry name" value="P-loop containing nucleoside triphosphate hydrolases"/>
    <property type="match status" value="1"/>
</dbReference>
<dbReference type="VEuPathDB" id="FungiDB:An11g03970"/>
<dbReference type="Pfam" id="PF00004">
    <property type="entry name" value="AAA"/>
    <property type="match status" value="1"/>
</dbReference>
<evidence type="ECO:0000313" key="3">
    <source>
        <dbReference type="Proteomes" id="UP000068243"/>
    </source>
</evidence>
<dbReference type="InterPro" id="IPR003593">
    <property type="entry name" value="AAA+_ATPase"/>
</dbReference>
<gene>
    <name evidence="2" type="ORF">ABL_05068</name>
</gene>
<dbReference type="InterPro" id="IPR027417">
    <property type="entry name" value="P-loop_NTPase"/>
</dbReference>
<sequence length="614" mass="69044">MASSSFVIPESNLPMNFKMLSSSTTQNVSPGSLCDIFNLYQTKPDNRGRASWTKELPENLVEPAEGAESSSYAIIVRNIKCYDGRKSLTIHSIVLQSEPLKKFLTPVMAGYPGLTMSLDRIEFSKPFKPFVHRWEKFTAARESEQDSTTKAHVDLLYGLLESELHDTISRKSDLISNGVVTHALLWTLFQPGDIVFSVLDNRPRAFICGTGDIDSRSGTFELNGKYIDFDGDKFGFSTYEFQLEAFEGTCPITDLSVAPLAYHENRDAIEKELLLRGSLWESLRGYHYKQYDGVGKGYLFGREVKLNITSRIVIDTAAYITFNPHEEFHLSNTIAAELSEVQRMIATPMLRGYALKDKKWLEFFVDNVTDITWNAQAFQSLVLPDNQQHLKKLILAVAKSKSSGLEVFDDVVQGKGRGVIMLLRGPPGVGKTLTAEGVAEVMKVPLYVLSAADLGTSPSRVEERLKDVLSIVPKWGAVLLLDEADVFMEARNSTDLARNELVSIFLRVLEYYEGILFLTSNRAENMDPAFESRIHVSICYPELTENTRRQIWMQFLAAPNVEKFSNEQLDEIAKLELNGRQIKNVLRTAHLLAQEENTSVGYEDVQTILSLRSV</sequence>
<comment type="caution">
    <text evidence="2">The sequence shown here is derived from an EMBL/GenBank/DDBJ whole genome shotgun (WGS) entry which is preliminary data.</text>
</comment>
<accession>A0A100IJH8</accession>
<protein>
    <submittedName>
        <fullName evidence="2">AAA family ATPase</fullName>
    </submittedName>
</protein>
<evidence type="ECO:0000313" key="2">
    <source>
        <dbReference type="EMBL" id="GAQ42407.1"/>
    </source>
</evidence>
<dbReference type="OrthoDB" id="10042665at2759"/>
<name>A0A100IJH8_ASPNG</name>
<reference evidence="3" key="1">
    <citation type="journal article" date="2016" name="Genome Announc.">
        <title>Draft genome sequence of Aspergillus niger strain An76.</title>
        <authorList>
            <person name="Gong W."/>
            <person name="Cheng Z."/>
            <person name="Zhang H."/>
            <person name="Liu L."/>
            <person name="Gao P."/>
            <person name="Wang L."/>
        </authorList>
    </citation>
    <scope>NUCLEOTIDE SEQUENCE [LARGE SCALE GENOMIC DNA]</scope>
    <source>
        <strain evidence="3">An76</strain>
    </source>
</reference>
<dbReference type="VEuPathDB" id="FungiDB:ASPNIDRAFT2_1187592"/>
<dbReference type="AlphaFoldDB" id="A0A100IJH8"/>
<dbReference type="PANTHER" id="PTHR46411">
    <property type="entry name" value="FAMILY ATPASE, PUTATIVE-RELATED"/>
    <property type="match status" value="1"/>
</dbReference>
<dbReference type="GO" id="GO:0005524">
    <property type="term" value="F:ATP binding"/>
    <property type="evidence" value="ECO:0007669"/>
    <property type="project" value="InterPro"/>
</dbReference>
<dbReference type="VEuPathDB" id="FungiDB:M747DRAFT_258362"/>
<dbReference type="EMBL" id="BCMY01000007">
    <property type="protein sequence ID" value="GAQ42407.1"/>
    <property type="molecule type" value="Genomic_DNA"/>
</dbReference>